<dbReference type="InterPro" id="IPR000504">
    <property type="entry name" value="RRM_dom"/>
</dbReference>
<organism evidence="4 5">
    <name type="scientific">Phialemonium atrogriseum</name>
    <dbReference type="NCBI Taxonomy" id="1093897"/>
    <lineage>
        <taxon>Eukaryota</taxon>
        <taxon>Fungi</taxon>
        <taxon>Dikarya</taxon>
        <taxon>Ascomycota</taxon>
        <taxon>Pezizomycotina</taxon>
        <taxon>Sordariomycetes</taxon>
        <taxon>Sordariomycetidae</taxon>
        <taxon>Cephalothecales</taxon>
        <taxon>Cephalothecaceae</taxon>
        <taxon>Phialemonium</taxon>
    </lineage>
</organism>
<evidence type="ECO:0000256" key="2">
    <source>
        <dbReference type="SAM" id="MobiDB-lite"/>
    </source>
</evidence>
<evidence type="ECO:0000313" key="5">
    <source>
        <dbReference type="Proteomes" id="UP001244011"/>
    </source>
</evidence>
<dbReference type="GeneID" id="85311313"/>
<dbReference type="GO" id="GO:0003723">
    <property type="term" value="F:RNA binding"/>
    <property type="evidence" value="ECO:0007669"/>
    <property type="project" value="UniProtKB-UniRule"/>
</dbReference>
<feature type="compositionally biased region" description="Low complexity" evidence="2">
    <location>
        <begin position="302"/>
        <end position="311"/>
    </location>
</feature>
<accession>A0AAJ0FFB7</accession>
<dbReference type="PANTHER" id="PTHR23295:SF6">
    <property type="entry name" value="NEOSIN, ISOFORM A"/>
    <property type="match status" value="1"/>
</dbReference>
<dbReference type="InterPro" id="IPR035979">
    <property type="entry name" value="RBD_domain_sf"/>
</dbReference>
<feature type="region of interest" description="Disordered" evidence="2">
    <location>
        <begin position="867"/>
        <end position="920"/>
    </location>
</feature>
<feature type="compositionally biased region" description="Low complexity" evidence="2">
    <location>
        <begin position="318"/>
        <end position="333"/>
    </location>
</feature>
<dbReference type="AlphaFoldDB" id="A0AAJ0FFB7"/>
<feature type="compositionally biased region" description="Pro residues" evidence="2">
    <location>
        <begin position="871"/>
        <end position="882"/>
    </location>
</feature>
<sequence>MTKLSQFQITNWSISLGSGDADKPHVYLGSHVLQSSVVVPANFDQLFRRHVRSTHFLPWRRGNRRCTTFPVAFSLVPLLHSPSAATIQIWAAYFHEHRHVPPCALIWTQFSRSISVVIATIFACTPPVTAIASPHLMKAQSPEVVAAADLSPLSPSPLHTSSPRTVFNLQDHAKTLDVASLDSPAAAKYATMAFNPEPAEMSDTIVVGGDYSDDSQGLSVADDDSFDAYSEGDDGQAQKNQPDVGNDDYARTFDSPPQAQNEDESDEPVHEHEHEAEPATQPDVPKASESMNSSSAPDTLKSQSPAAAAAPASPPAPISHSSPSPDSSRPGSPVQQHLGSTENSTEPSAEPGAAAAEAPPPEPAADNSLKSPAITSAGEEPASASAGDDKSTVDIQKLVDDITARATTASAANPPTSQSPPTVSQPLPAPLNVSQPTSLPPRPSSPARQSDQPISRPEDFHPFQSQTANPHAPLAPGLPGPPAAAAQAIPHTTYMAAAPPGTTNDAISSLPPPPSTSFNGSQPFASLAHVQPTAPAGGNVPGDGHRLQAQQAWEAFQADEKRYMTEAKWERFPDGSRIFIGNLSSERVSKSEVFELFHKFGRLAQISLKSAYGFVQYHHVADAQAAMQHAQGAELGGRKIHLEYSRMQKKKEEKERSPDRRNQRGDRGGRGADRYDGREKGRRGRDDYRPGRSASPRRDDTYGRDRNHFPSVDRSSRGRSRSPPRHGRHNSDQYRRRSPSPRRHGPSEGDRLDIPRRYGDEVPDVQLLLLQEVERDFVSWVQRGFLDRGLRSDVMFLNPRFPRDAVLQRQVLEGVHGVIELDLRAQTLGKIPLQVFDRSAGINNVRFDQYQDLDPKIAAELVYRTKTQAAPQPPHPAAPAYPPNQYGQPPYRYPGQPAGYPYQTPHAPAPAPHHQPAASAQDIASVVGQLDNTALQALLASLQGGQSTAAAPSTIQPPGANHAVVAQNAQIDINALLGRLGAAPAAPSGPAGMANYGAHPAYALAGGSHPLPPGAGGPAPGLASGEADTAQQVQNIMATLSRYRQ</sequence>
<keyword evidence="5" id="KW-1185">Reference proteome</keyword>
<feature type="region of interest" description="Disordered" evidence="2">
    <location>
        <begin position="647"/>
        <end position="757"/>
    </location>
</feature>
<dbReference type="Gene3D" id="3.30.70.330">
    <property type="match status" value="1"/>
</dbReference>
<feature type="compositionally biased region" description="Basic and acidic residues" evidence="2">
    <location>
        <begin position="387"/>
        <end position="403"/>
    </location>
</feature>
<feature type="compositionally biased region" description="Basic and acidic residues" evidence="2">
    <location>
        <begin position="267"/>
        <end position="277"/>
    </location>
</feature>
<evidence type="ECO:0000256" key="1">
    <source>
        <dbReference type="PROSITE-ProRule" id="PRU00176"/>
    </source>
</evidence>
<feature type="compositionally biased region" description="Polar residues" evidence="2">
    <location>
        <begin position="289"/>
        <end position="301"/>
    </location>
</feature>
<feature type="compositionally biased region" description="Low complexity" evidence="2">
    <location>
        <begin position="346"/>
        <end position="357"/>
    </location>
</feature>
<dbReference type="SMART" id="SM00360">
    <property type="entry name" value="RRM"/>
    <property type="match status" value="1"/>
</dbReference>
<dbReference type="RefSeq" id="XP_060282649.1">
    <property type="nucleotide sequence ID" value="XM_060428126.1"/>
</dbReference>
<reference evidence="4" key="1">
    <citation type="submission" date="2023-06" db="EMBL/GenBank/DDBJ databases">
        <title>Genome-scale phylogeny and comparative genomics of the fungal order Sordariales.</title>
        <authorList>
            <consortium name="Lawrence Berkeley National Laboratory"/>
            <person name="Hensen N."/>
            <person name="Bonometti L."/>
            <person name="Westerberg I."/>
            <person name="Brannstrom I.O."/>
            <person name="Guillou S."/>
            <person name="Cros-Aarteil S."/>
            <person name="Calhoun S."/>
            <person name="Haridas S."/>
            <person name="Kuo A."/>
            <person name="Mondo S."/>
            <person name="Pangilinan J."/>
            <person name="Riley R."/>
            <person name="Labutti K."/>
            <person name="Andreopoulos B."/>
            <person name="Lipzen A."/>
            <person name="Chen C."/>
            <person name="Yanf M."/>
            <person name="Daum C."/>
            <person name="Ng V."/>
            <person name="Clum A."/>
            <person name="Steindorff A."/>
            <person name="Ohm R."/>
            <person name="Martin F."/>
            <person name="Silar P."/>
            <person name="Natvig D."/>
            <person name="Lalanne C."/>
            <person name="Gautier V."/>
            <person name="Ament-Velasquez S.L."/>
            <person name="Kruys A."/>
            <person name="Hutchinson M.I."/>
            <person name="Powell A.J."/>
            <person name="Barry K."/>
            <person name="Miller A.N."/>
            <person name="Grigoriev I.V."/>
            <person name="Debuchy R."/>
            <person name="Gladieux P."/>
            <person name="Thoren M.H."/>
            <person name="Johannesson H."/>
        </authorList>
    </citation>
    <scope>NUCLEOTIDE SEQUENCE</scope>
    <source>
        <strain evidence="4">8032-3</strain>
    </source>
</reference>
<dbReference type="Proteomes" id="UP001244011">
    <property type="component" value="Unassembled WGS sequence"/>
</dbReference>
<dbReference type="InterPro" id="IPR052600">
    <property type="entry name" value="Nuc_rcpt_coact/corep"/>
</dbReference>
<feature type="compositionally biased region" description="Basic residues" evidence="2">
    <location>
        <begin position="717"/>
        <end position="728"/>
    </location>
</feature>
<dbReference type="SUPFAM" id="SSF54928">
    <property type="entry name" value="RNA-binding domain, RBD"/>
    <property type="match status" value="1"/>
</dbReference>
<protein>
    <recommendedName>
        <fullName evidence="3">RRM domain-containing protein</fullName>
    </recommendedName>
</protein>
<feature type="compositionally biased region" description="Basic and acidic residues" evidence="2">
    <location>
        <begin position="647"/>
        <end position="708"/>
    </location>
</feature>
<comment type="caution">
    <text evidence="4">The sequence shown here is derived from an EMBL/GenBank/DDBJ whole genome shotgun (WGS) entry which is preliminary data.</text>
</comment>
<name>A0AAJ0FFB7_9PEZI</name>
<evidence type="ECO:0000313" key="4">
    <source>
        <dbReference type="EMBL" id="KAK1766436.1"/>
    </source>
</evidence>
<feature type="compositionally biased region" description="Low complexity" evidence="2">
    <location>
        <begin position="404"/>
        <end position="426"/>
    </location>
</feature>
<dbReference type="InterPro" id="IPR012677">
    <property type="entry name" value="Nucleotide-bd_a/b_plait_sf"/>
</dbReference>
<gene>
    <name evidence="4" type="ORF">QBC33DRAFT_541038</name>
</gene>
<feature type="compositionally biased region" description="Polar residues" evidence="2">
    <location>
        <begin position="334"/>
        <end position="345"/>
    </location>
</feature>
<dbReference type="PANTHER" id="PTHR23295">
    <property type="entry name" value="NUCLEAR RECEPTOR COACTIVATOR 5-RELATED"/>
    <property type="match status" value="1"/>
</dbReference>
<keyword evidence="1" id="KW-0694">RNA-binding</keyword>
<feature type="region of interest" description="Disordered" evidence="2">
    <location>
        <begin position="204"/>
        <end position="523"/>
    </location>
</feature>
<dbReference type="EMBL" id="MU839011">
    <property type="protein sequence ID" value="KAK1766436.1"/>
    <property type="molecule type" value="Genomic_DNA"/>
</dbReference>
<feature type="domain" description="RRM" evidence="3">
    <location>
        <begin position="576"/>
        <end position="647"/>
    </location>
</feature>
<evidence type="ECO:0000259" key="3">
    <source>
        <dbReference type="PROSITE" id="PS50102"/>
    </source>
</evidence>
<feature type="compositionally biased region" description="Acidic residues" evidence="2">
    <location>
        <begin position="221"/>
        <end position="234"/>
    </location>
</feature>
<dbReference type="PROSITE" id="PS50102">
    <property type="entry name" value="RRM"/>
    <property type="match status" value="1"/>
</dbReference>
<feature type="compositionally biased region" description="Low complexity" evidence="2">
    <location>
        <begin position="376"/>
        <end position="386"/>
    </location>
</feature>
<feature type="compositionally biased region" description="Basic and acidic residues" evidence="2">
    <location>
        <begin position="745"/>
        <end position="757"/>
    </location>
</feature>
<dbReference type="Pfam" id="PF00076">
    <property type="entry name" value="RRM_1"/>
    <property type="match status" value="1"/>
</dbReference>
<feature type="compositionally biased region" description="Low complexity" evidence="2">
    <location>
        <begin position="883"/>
        <end position="906"/>
    </location>
</feature>
<proteinExistence type="predicted"/>